<evidence type="ECO:0000313" key="4">
    <source>
        <dbReference type="Proteomes" id="UP001153620"/>
    </source>
</evidence>
<reference evidence="3" key="1">
    <citation type="submission" date="2022-01" db="EMBL/GenBank/DDBJ databases">
        <authorList>
            <person name="King R."/>
        </authorList>
    </citation>
    <scope>NUCLEOTIDE SEQUENCE</scope>
</reference>
<organism evidence="3 4">
    <name type="scientific">Chironomus riparius</name>
    <dbReference type="NCBI Taxonomy" id="315576"/>
    <lineage>
        <taxon>Eukaryota</taxon>
        <taxon>Metazoa</taxon>
        <taxon>Ecdysozoa</taxon>
        <taxon>Arthropoda</taxon>
        <taxon>Hexapoda</taxon>
        <taxon>Insecta</taxon>
        <taxon>Pterygota</taxon>
        <taxon>Neoptera</taxon>
        <taxon>Endopterygota</taxon>
        <taxon>Diptera</taxon>
        <taxon>Nematocera</taxon>
        <taxon>Chironomoidea</taxon>
        <taxon>Chironomidae</taxon>
        <taxon>Chironominae</taxon>
        <taxon>Chironomus</taxon>
    </lineage>
</organism>
<dbReference type="AlphaFoldDB" id="A0A9N9WJ27"/>
<evidence type="ECO:0000256" key="1">
    <source>
        <dbReference type="SAM" id="Coils"/>
    </source>
</evidence>
<feature type="compositionally biased region" description="Basic and acidic residues" evidence="2">
    <location>
        <begin position="136"/>
        <end position="145"/>
    </location>
</feature>
<dbReference type="Proteomes" id="UP001153620">
    <property type="component" value="Chromosome 1"/>
</dbReference>
<dbReference type="InterPro" id="IPR011989">
    <property type="entry name" value="ARM-like"/>
</dbReference>
<dbReference type="GO" id="GO:0008356">
    <property type="term" value="P:asymmetric cell division"/>
    <property type="evidence" value="ECO:0007669"/>
    <property type="project" value="InterPro"/>
</dbReference>
<feature type="coiled-coil region" evidence="1">
    <location>
        <begin position="414"/>
        <end position="441"/>
    </location>
</feature>
<dbReference type="PANTHER" id="PTHR21386:SF0">
    <property type="entry name" value="PROTEIN INSCUTEABLE HOMOLOG"/>
    <property type="match status" value="1"/>
</dbReference>
<accession>A0A9N9WJ27</accession>
<dbReference type="GO" id="GO:0045179">
    <property type="term" value="C:apical cortex"/>
    <property type="evidence" value="ECO:0007669"/>
    <property type="project" value="TreeGrafter"/>
</dbReference>
<dbReference type="Gene3D" id="1.25.10.10">
    <property type="entry name" value="Leucine-rich Repeat Variant"/>
    <property type="match status" value="1"/>
</dbReference>
<dbReference type="GO" id="GO:0045176">
    <property type="term" value="P:apical protein localization"/>
    <property type="evidence" value="ECO:0007669"/>
    <property type="project" value="TreeGrafter"/>
</dbReference>
<name>A0A9N9WJ27_9DIPT</name>
<keyword evidence="1" id="KW-0175">Coiled coil</keyword>
<dbReference type="GO" id="GO:0009786">
    <property type="term" value="P:regulation of asymmetric cell division"/>
    <property type="evidence" value="ECO:0007669"/>
    <property type="project" value="TreeGrafter"/>
</dbReference>
<sequence length="803" mass="92260">MQSNFFQRSQSKVWFGSQQNSVYDNFYSLPTYYGNNNAKNPLQSITEESFSSPKNESIDERKRSFLIWGNRHSPSSQSHKSQDSGFSDTDTSPTNNNNNSNNNQHNVSKNTSDSNQSNQSSPSASSRIATPPTVIRRPEKNHIYEEITTARRISFSSPSSPVMSDNIELQSQINDINFNTTSLMNTINDSTRSSCRSCKLKRSRVITRNSTRTRPNSSLNDTVDSNNNYSEIDDQNRYNNETVYFGCGSENSVMEEKSLLYSPSSSAKIEMFPTETSTPVKSQQSRNNGILRQLSELLPQPVVYKNLLLNGNLESVQSWIDSLKYSFSSEVMSTLQSKSIETENIVLTPTYAYKLIKSLQIKSFMLQQEFEKVEKCPNRNDFLPAIQHLADLLIEFIAKQESRRMYFAHQPKQFKKLSENLQSLREMLKDLKNICSKIDADDLDEFPIYDDMQLIKRYFLITIKILFKVLVYAIIENIEHANNEIMLRSNITHIANLISSNYEYEGTFSSLNDAFVTNSLVRVLLLVCLENKNSWIRALSLRTLSLACTTEETIQQFELNSGFEILRDIIIDRRLVTNDHLEQEVRESISLLASITAPWQASDYCNNFKELVEYADDYIEGISHLLEMTKNPQTLLICVAVLNNLSRLVSSSTYSLVSHQTLSILTKVFEQKISGEYTVFFVEQTTSVIFNMSQNRKSHYHLTSKNILNFIFDIFLTIHHLDCCDSSQSKAKRRSIKHILNTLKQLELTSSSHELTEFIRSIITKIHRRLFEMDFDESTDAYEVSRTSKNVTKISIYSQETFL</sequence>
<dbReference type="OrthoDB" id="5796379at2759"/>
<dbReference type="InterPro" id="IPR016024">
    <property type="entry name" value="ARM-type_fold"/>
</dbReference>
<protein>
    <submittedName>
        <fullName evidence="3">Uncharacterized protein</fullName>
    </submittedName>
</protein>
<evidence type="ECO:0000313" key="3">
    <source>
        <dbReference type="EMBL" id="CAG9797311.1"/>
    </source>
</evidence>
<feature type="region of interest" description="Disordered" evidence="2">
    <location>
        <begin position="208"/>
        <end position="233"/>
    </location>
</feature>
<dbReference type="PANTHER" id="PTHR21386">
    <property type="entry name" value="INSCUTEABLE"/>
    <property type="match status" value="1"/>
</dbReference>
<dbReference type="GO" id="GO:0000132">
    <property type="term" value="P:establishment of mitotic spindle orientation"/>
    <property type="evidence" value="ECO:0007669"/>
    <property type="project" value="TreeGrafter"/>
</dbReference>
<proteinExistence type="predicted"/>
<feature type="region of interest" description="Disordered" evidence="2">
    <location>
        <begin position="70"/>
        <end position="145"/>
    </location>
</feature>
<keyword evidence="4" id="KW-1185">Reference proteome</keyword>
<dbReference type="SUPFAM" id="SSF48371">
    <property type="entry name" value="ARM repeat"/>
    <property type="match status" value="1"/>
</dbReference>
<reference evidence="3" key="2">
    <citation type="submission" date="2022-10" db="EMBL/GenBank/DDBJ databases">
        <authorList>
            <consortium name="ENA_rothamsted_submissions"/>
            <consortium name="culmorum"/>
            <person name="King R."/>
        </authorList>
    </citation>
    <scope>NUCLEOTIDE SEQUENCE</scope>
</reference>
<dbReference type="GO" id="GO:0008093">
    <property type="term" value="F:cytoskeletal anchor activity"/>
    <property type="evidence" value="ECO:0007669"/>
    <property type="project" value="TreeGrafter"/>
</dbReference>
<dbReference type="InterPro" id="IPR039921">
    <property type="entry name" value="Inscuteable"/>
</dbReference>
<feature type="compositionally biased region" description="Low complexity" evidence="2">
    <location>
        <begin position="73"/>
        <end position="126"/>
    </location>
</feature>
<feature type="compositionally biased region" description="Polar residues" evidence="2">
    <location>
        <begin position="208"/>
        <end position="230"/>
    </location>
</feature>
<dbReference type="EMBL" id="OU895877">
    <property type="protein sequence ID" value="CAG9797311.1"/>
    <property type="molecule type" value="Genomic_DNA"/>
</dbReference>
<gene>
    <name evidence="3" type="ORF">CHIRRI_LOCUS310</name>
</gene>
<evidence type="ECO:0000256" key="2">
    <source>
        <dbReference type="SAM" id="MobiDB-lite"/>
    </source>
</evidence>